<keyword evidence="2" id="KW-1133">Transmembrane helix</keyword>
<evidence type="ECO:0000256" key="1">
    <source>
        <dbReference type="SAM" id="MobiDB-lite"/>
    </source>
</evidence>
<feature type="region of interest" description="Disordered" evidence="1">
    <location>
        <begin position="339"/>
        <end position="358"/>
    </location>
</feature>
<sequence length="358" mass="38767">MSSPRRGRTDANKPLRQSSTDQLAAIAHFLDELEVKAPVALLDTINALIAVGAFIAGVQAQMISVIYGSNHNPLGRATNWFGFVGLTLDLIGTSTGVARALLLQHTIRRTHNLAARLTTQINGARHELGELQKRGADLSTDPRSHAFLTHTIRVISRATALLAEDGRFGMQRTENITEIEAAATAALDALGSHSFQKTALFRNPMWWILPHVKVEGLGQVPVASLAGGSLCLLVTVVLFAGASQPHAVWISCTVIAASTLAWSIIPTTNVRSKLMPVVSSFYASEVLITSSVERRRAALFDRVEETLQQYNLLMVISTQAETAHETPPLRRNVHCSANRAISTPGRSPGQQLWLAPRS</sequence>
<protein>
    <submittedName>
        <fullName evidence="3">Uncharacterized protein</fullName>
    </submittedName>
</protein>
<feature type="transmembrane region" description="Helical" evidence="2">
    <location>
        <begin position="246"/>
        <end position="265"/>
    </location>
</feature>
<feature type="compositionally biased region" description="Polar residues" evidence="1">
    <location>
        <begin position="339"/>
        <end position="350"/>
    </location>
</feature>
<comment type="caution">
    <text evidence="3">The sequence shown here is derived from an EMBL/GenBank/DDBJ whole genome shotgun (WGS) entry which is preliminary data.</text>
</comment>
<keyword evidence="2" id="KW-0472">Membrane</keyword>
<keyword evidence="4" id="KW-1185">Reference proteome</keyword>
<dbReference type="EMBL" id="WTXG01000018">
    <property type="protein sequence ID" value="KAI0300518.1"/>
    <property type="molecule type" value="Genomic_DNA"/>
</dbReference>
<keyword evidence="2" id="KW-0812">Transmembrane</keyword>
<gene>
    <name evidence="3" type="ORF">B0F90DRAFT_1723572</name>
</gene>
<name>A0AAD4M4R3_9AGAM</name>
<feature type="transmembrane region" description="Helical" evidence="2">
    <location>
        <begin position="45"/>
        <end position="68"/>
    </location>
</feature>
<evidence type="ECO:0000313" key="4">
    <source>
        <dbReference type="Proteomes" id="UP001203297"/>
    </source>
</evidence>
<organism evidence="3 4">
    <name type="scientific">Multifurca ochricompacta</name>
    <dbReference type="NCBI Taxonomy" id="376703"/>
    <lineage>
        <taxon>Eukaryota</taxon>
        <taxon>Fungi</taxon>
        <taxon>Dikarya</taxon>
        <taxon>Basidiomycota</taxon>
        <taxon>Agaricomycotina</taxon>
        <taxon>Agaricomycetes</taxon>
        <taxon>Russulales</taxon>
        <taxon>Russulaceae</taxon>
        <taxon>Multifurca</taxon>
    </lineage>
</organism>
<dbReference type="AlphaFoldDB" id="A0AAD4M4R3"/>
<feature type="transmembrane region" description="Helical" evidence="2">
    <location>
        <begin position="220"/>
        <end position="240"/>
    </location>
</feature>
<dbReference type="Proteomes" id="UP001203297">
    <property type="component" value="Unassembled WGS sequence"/>
</dbReference>
<reference evidence="3" key="1">
    <citation type="journal article" date="2022" name="New Phytol.">
        <title>Evolutionary transition to the ectomycorrhizal habit in the genomes of a hyperdiverse lineage of mushroom-forming fungi.</title>
        <authorList>
            <person name="Looney B."/>
            <person name="Miyauchi S."/>
            <person name="Morin E."/>
            <person name="Drula E."/>
            <person name="Courty P.E."/>
            <person name="Kohler A."/>
            <person name="Kuo A."/>
            <person name="LaButti K."/>
            <person name="Pangilinan J."/>
            <person name="Lipzen A."/>
            <person name="Riley R."/>
            <person name="Andreopoulos W."/>
            <person name="He G."/>
            <person name="Johnson J."/>
            <person name="Nolan M."/>
            <person name="Tritt A."/>
            <person name="Barry K.W."/>
            <person name="Grigoriev I.V."/>
            <person name="Nagy L.G."/>
            <person name="Hibbett D."/>
            <person name="Henrissat B."/>
            <person name="Matheny P.B."/>
            <person name="Labbe J."/>
            <person name="Martin F.M."/>
        </authorList>
    </citation>
    <scope>NUCLEOTIDE SEQUENCE</scope>
    <source>
        <strain evidence="3">BPL690</strain>
    </source>
</reference>
<evidence type="ECO:0000256" key="2">
    <source>
        <dbReference type="SAM" id="Phobius"/>
    </source>
</evidence>
<proteinExistence type="predicted"/>
<accession>A0AAD4M4R3</accession>
<feature type="transmembrane region" description="Helical" evidence="2">
    <location>
        <begin position="80"/>
        <end position="102"/>
    </location>
</feature>
<evidence type="ECO:0000313" key="3">
    <source>
        <dbReference type="EMBL" id="KAI0300518.1"/>
    </source>
</evidence>